<evidence type="ECO:0000313" key="1">
    <source>
        <dbReference type="EMBL" id="KKM78614.1"/>
    </source>
</evidence>
<reference evidence="1" key="1">
    <citation type="journal article" date="2015" name="Nature">
        <title>Complex archaea that bridge the gap between prokaryotes and eukaryotes.</title>
        <authorList>
            <person name="Spang A."/>
            <person name="Saw J.H."/>
            <person name="Jorgensen S.L."/>
            <person name="Zaremba-Niedzwiedzka K."/>
            <person name="Martijn J."/>
            <person name="Lind A.E."/>
            <person name="van Eijk R."/>
            <person name="Schleper C."/>
            <person name="Guy L."/>
            <person name="Ettema T.J."/>
        </authorList>
    </citation>
    <scope>NUCLEOTIDE SEQUENCE</scope>
</reference>
<accession>A0A0F9K8U2</accession>
<dbReference type="EMBL" id="LAZR01008465">
    <property type="protein sequence ID" value="KKM78614.1"/>
    <property type="molecule type" value="Genomic_DNA"/>
</dbReference>
<comment type="caution">
    <text evidence="1">The sequence shown here is derived from an EMBL/GenBank/DDBJ whole genome shotgun (WGS) entry which is preliminary data.</text>
</comment>
<name>A0A0F9K8U2_9ZZZZ</name>
<gene>
    <name evidence="1" type="ORF">LCGC14_1358170</name>
</gene>
<proteinExistence type="predicted"/>
<dbReference type="AlphaFoldDB" id="A0A0F9K8U2"/>
<protein>
    <submittedName>
        <fullName evidence="1">Uncharacterized protein</fullName>
    </submittedName>
</protein>
<organism evidence="1">
    <name type="scientific">marine sediment metagenome</name>
    <dbReference type="NCBI Taxonomy" id="412755"/>
    <lineage>
        <taxon>unclassified sequences</taxon>
        <taxon>metagenomes</taxon>
        <taxon>ecological metagenomes</taxon>
    </lineage>
</organism>
<sequence length="180" mass="20220">MQYGTKKSTGPFSLTIQIRNEPRCPGCAEFLQPCVVEFRDGWAWCQVCIAMGLHLEPWIATVLEGESMQECRTVAKGLSFYTPELPWSAAKSAYEWYEETMGEKCLSETTDEPDGLYLQLPGGLAPIAELDMTGLRELEEDMQRIRHSRSPEAAIRPDDTFAVTPAGQQVLRDFGTSNYE</sequence>